<dbReference type="PANTHER" id="PTHR34222:SF94">
    <property type="entry name" value="CCHC-TYPE DOMAIN-CONTAINING PROTEIN"/>
    <property type="match status" value="1"/>
</dbReference>
<organism evidence="2 3">
    <name type="scientific">Cuscuta epithymum</name>
    <dbReference type="NCBI Taxonomy" id="186058"/>
    <lineage>
        <taxon>Eukaryota</taxon>
        <taxon>Viridiplantae</taxon>
        <taxon>Streptophyta</taxon>
        <taxon>Embryophyta</taxon>
        <taxon>Tracheophyta</taxon>
        <taxon>Spermatophyta</taxon>
        <taxon>Magnoliopsida</taxon>
        <taxon>eudicotyledons</taxon>
        <taxon>Gunneridae</taxon>
        <taxon>Pentapetalae</taxon>
        <taxon>asterids</taxon>
        <taxon>lamiids</taxon>
        <taxon>Solanales</taxon>
        <taxon>Convolvulaceae</taxon>
        <taxon>Cuscuteae</taxon>
        <taxon>Cuscuta</taxon>
        <taxon>Cuscuta subgen. Cuscuta</taxon>
    </lineage>
</organism>
<protein>
    <recommendedName>
        <fullName evidence="1">Retrovirus-related Pol polyprotein from transposon TNT 1-94-like beta-barrel domain-containing protein</fullName>
    </recommendedName>
</protein>
<dbReference type="AlphaFoldDB" id="A0AAV0DJV3"/>
<keyword evidence="3" id="KW-1185">Reference proteome</keyword>
<evidence type="ECO:0000313" key="2">
    <source>
        <dbReference type="EMBL" id="CAH9103332.1"/>
    </source>
</evidence>
<sequence>MFGVMRSNILGQEELPSLTKLYNVIVQEERHRNMTCGKEEKPEAAAFAVRQSVPIQDGEQKLVCGYCKKNGHDTEHCFKRTEKYPEWWFDNPGRGHGGRGRGAGRGRGRTVANAIQSGPEEAVKQSKEDKVDFSASRVPPMFTEEQWRVLVKAMENFQVTSPNEKLTGMGTNSAWLLDSGASYNMTGLENVFNHKERVPPLSVTLPNGEITHATYMGHIHLSSHIKLTNVLFVPGLRCNLISLA</sequence>
<name>A0AAV0DJV3_9ASTE</name>
<dbReference type="EMBL" id="CAMAPF010000121">
    <property type="protein sequence ID" value="CAH9103332.1"/>
    <property type="molecule type" value="Genomic_DNA"/>
</dbReference>
<gene>
    <name evidence="2" type="ORF">CEPIT_LOCUS16392</name>
</gene>
<dbReference type="PANTHER" id="PTHR34222">
    <property type="entry name" value="GAG_PRE-INTEGRS DOMAIN-CONTAINING PROTEIN"/>
    <property type="match status" value="1"/>
</dbReference>
<comment type="caution">
    <text evidence="2">The sequence shown here is derived from an EMBL/GenBank/DDBJ whole genome shotgun (WGS) entry which is preliminary data.</text>
</comment>
<evidence type="ECO:0000313" key="3">
    <source>
        <dbReference type="Proteomes" id="UP001152523"/>
    </source>
</evidence>
<accession>A0AAV0DJV3</accession>
<feature type="domain" description="Retrovirus-related Pol polyprotein from transposon TNT 1-94-like beta-barrel" evidence="1">
    <location>
        <begin position="175"/>
        <end position="243"/>
    </location>
</feature>
<dbReference type="Pfam" id="PF22936">
    <property type="entry name" value="Pol_BBD"/>
    <property type="match status" value="1"/>
</dbReference>
<proteinExistence type="predicted"/>
<dbReference type="Proteomes" id="UP001152523">
    <property type="component" value="Unassembled WGS sequence"/>
</dbReference>
<reference evidence="2" key="1">
    <citation type="submission" date="2022-07" db="EMBL/GenBank/DDBJ databases">
        <authorList>
            <person name="Macas J."/>
            <person name="Novak P."/>
            <person name="Neumann P."/>
        </authorList>
    </citation>
    <scope>NUCLEOTIDE SEQUENCE</scope>
</reference>
<evidence type="ECO:0000259" key="1">
    <source>
        <dbReference type="Pfam" id="PF22936"/>
    </source>
</evidence>
<dbReference type="InterPro" id="IPR054722">
    <property type="entry name" value="PolX-like_BBD"/>
</dbReference>